<feature type="compositionally biased region" description="Acidic residues" evidence="1">
    <location>
        <begin position="98"/>
        <end position="121"/>
    </location>
</feature>
<keyword evidence="3" id="KW-1185">Reference proteome</keyword>
<gene>
    <name evidence="2" type="ORF">VNO80_06102</name>
</gene>
<proteinExistence type="predicted"/>
<dbReference type="EMBL" id="JAYMYR010000003">
    <property type="protein sequence ID" value="KAK7372715.1"/>
    <property type="molecule type" value="Genomic_DNA"/>
</dbReference>
<accession>A0AAN9NHH2</accession>
<feature type="compositionally biased region" description="Gly residues" evidence="1">
    <location>
        <begin position="176"/>
        <end position="185"/>
    </location>
</feature>
<feature type="compositionally biased region" description="Basic and acidic residues" evidence="1">
    <location>
        <begin position="63"/>
        <end position="90"/>
    </location>
</feature>
<dbReference type="Proteomes" id="UP001374584">
    <property type="component" value="Unassembled WGS sequence"/>
</dbReference>
<reference evidence="2 3" key="1">
    <citation type="submission" date="2024-01" db="EMBL/GenBank/DDBJ databases">
        <title>The genomes of 5 underutilized Papilionoideae crops provide insights into root nodulation and disease resistanc.</title>
        <authorList>
            <person name="Jiang F."/>
        </authorList>
    </citation>
    <scope>NUCLEOTIDE SEQUENCE [LARGE SCALE GENOMIC DNA]</scope>
    <source>
        <strain evidence="2">JINMINGXINNONG_FW02</strain>
        <tissue evidence="2">Leaves</tissue>
    </source>
</reference>
<feature type="compositionally biased region" description="Basic and acidic residues" evidence="1">
    <location>
        <begin position="154"/>
        <end position="175"/>
    </location>
</feature>
<name>A0AAN9NHH2_PHACN</name>
<sequence>MMFPASPLLINIKGKIYGLRSRAKAAISVCNNGGTTVKKRDGDIGAVVQANEDADNGSKATKKGAEDAGWREHANDDTGTIDKVDNDNHVSDYASPAETDDDEKQVNDDDGPAENDEDDDNPATNDEDKTVLKETEDGGIGSKGSDGGGIVGEGRQKEKEDSEKPHCEIKSESKGGGESSSRGTG</sequence>
<evidence type="ECO:0000313" key="2">
    <source>
        <dbReference type="EMBL" id="KAK7372715.1"/>
    </source>
</evidence>
<feature type="region of interest" description="Disordered" evidence="1">
    <location>
        <begin position="49"/>
        <end position="185"/>
    </location>
</feature>
<organism evidence="2 3">
    <name type="scientific">Phaseolus coccineus</name>
    <name type="common">Scarlet runner bean</name>
    <name type="synonym">Phaseolus multiflorus</name>
    <dbReference type="NCBI Taxonomy" id="3886"/>
    <lineage>
        <taxon>Eukaryota</taxon>
        <taxon>Viridiplantae</taxon>
        <taxon>Streptophyta</taxon>
        <taxon>Embryophyta</taxon>
        <taxon>Tracheophyta</taxon>
        <taxon>Spermatophyta</taxon>
        <taxon>Magnoliopsida</taxon>
        <taxon>eudicotyledons</taxon>
        <taxon>Gunneridae</taxon>
        <taxon>Pentapetalae</taxon>
        <taxon>rosids</taxon>
        <taxon>fabids</taxon>
        <taxon>Fabales</taxon>
        <taxon>Fabaceae</taxon>
        <taxon>Papilionoideae</taxon>
        <taxon>50 kb inversion clade</taxon>
        <taxon>NPAAA clade</taxon>
        <taxon>indigoferoid/millettioid clade</taxon>
        <taxon>Phaseoleae</taxon>
        <taxon>Phaseolus</taxon>
    </lineage>
</organism>
<comment type="caution">
    <text evidence="2">The sequence shown here is derived from an EMBL/GenBank/DDBJ whole genome shotgun (WGS) entry which is preliminary data.</text>
</comment>
<feature type="compositionally biased region" description="Basic and acidic residues" evidence="1">
    <location>
        <begin position="126"/>
        <end position="136"/>
    </location>
</feature>
<feature type="compositionally biased region" description="Gly residues" evidence="1">
    <location>
        <begin position="138"/>
        <end position="152"/>
    </location>
</feature>
<evidence type="ECO:0000256" key="1">
    <source>
        <dbReference type="SAM" id="MobiDB-lite"/>
    </source>
</evidence>
<evidence type="ECO:0000313" key="3">
    <source>
        <dbReference type="Proteomes" id="UP001374584"/>
    </source>
</evidence>
<dbReference type="AlphaFoldDB" id="A0AAN9NHH2"/>
<protein>
    <submittedName>
        <fullName evidence="2">Uncharacterized protein</fullName>
    </submittedName>
</protein>